<protein>
    <submittedName>
        <fullName evidence="7">ABC transporter substrate-binding protein</fullName>
    </submittedName>
</protein>
<dbReference type="Gene3D" id="3.40.190.10">
    <property type="entry name" value="Periplasmic binding protein-like II"/>
    <property type="match status" value="2"/>
</dbReference>
<organism evidence="7 8">
    <name type="scientific">Clostridium botulinum B2 450</name>
    <dbReference type="NCBI Taxonomy" id="1379739"/>
    <lineage>
        <taxon>Bacteria</taxon>
        <taxon>Bacillati</taxon>
        <taxon>Bacillota</taxon>
        <taxon>Clostridia</taxon>
        <taxon>Eubacteriales</taxon>
        <taxon>Clostridiaceae</taxon>
        <taxon>Clostridium</taxon>
    </lineage>
</organism>
<evidence type="ECO:0000256" key="3">
    <source>
        <dbReference type="ARBA" id="ARBA00022448"/>
    </source>
</evidence>
<evidence type="ECO:0000256" key="5">
    <source>
        <dbReference type="SAM" id="SignalP"/>
    </source>
</evidence>
<dbReference type="Pfam" id="PF09084">
    <property type="entry name" value="NMT1"/>
    <property type="match status" value="1"/>
</dbReference>
<reference evidence="7 8" key="1">
    <citation type="submission" date="2014-06" db="EMBL/GenBank/DDBJ databases">
        <title>Genome characterization of distinct group I Clostridium botulinum lineages.</title>
        <authorList>
            <person name="Giordani F."/>
            <person name="Anselmo A."/>
            <person name="Fillo S."/>
            <person name="Palozzi A.M."/>
            <person name="Fortunato A."/>
            <person name="Gentile B."/>
            <person name="Ciammaruconi A."/>
            <person name="Anniballi F."/>
            <person name="De Medici D."/>
            <person name="Lista F."/>
        </authorList>
    </citation>
    <scope>NUCLEOTIDE SEQUENCE [LARGE SCALE GENOMIC DNA]</scope>
    <source>
        <strain evidence="7 8">B2 450</strain>
    </source>
</reference>
<dbReference type="Proteomes" id="UP000032250">
    <property type="component" value="Unassembled WGS sequence"/>
</dbReference>
<evidence type="ECO:0000256" key="1">
    <source>
        <dbReference type="ARBA" id="ARBA00004418"/>
    </source>
</evidence>
<gene>
    <name evidence="7" type="ORF">N495_11375</name>
</gene>
<dbReference type="RefSeq" id="WP_043032116.1">
    <property type="nucleotide sequence ID" value="NZ_JXSU01000007.1"/>
</dbReference>
<accession>A0A0D1BZI5</accession>
<dbReference type="InterPro" id="IPR015168">
    <property type="entry name" value="SsuA/THI5"/>
</dbReference>
<dbReference type="AlphaFoldDB" id="A0A0D1BZI5"/>
<evidence type="ECO:0000256" key="4">
    <source>
        <dbReference type="ARBA" id="ARBA00022729"/>
    </source>
</evidence>
<dbReference type="GO" id="GO:0042626">
    <property type="term" value="F:ATPase-coupled transmembrane transporter activity"/>
    <property type="evidence" value="ECO:0007669"/>
    <property type="project" value="InterPro"/>
</dbReference>
<dbReference type="EMBL" id="JXSU01000007">
    <property type="protein sequence ID" value="KIS24156.1"/>
    <property type="molecule type" value="Genomic_DNA"/>
</dbReference>
<dbReference type="SUPFAM" id="SSF53850">
    <property type="entry name" value="Periplasmic binding protein-like II"/>
    <property type="match status" value="1"/>
</dbReference>
<dbReference type="PANTHER" id="PTHR30024">
    <property type="entry name" value="ALIPHATIC SULFONATES-BINDING PROTEIN-RELATED"/>
    <property type="match status" value="1"/>
</dbReference>
<dbReference type="PROSITE" id="PS51257">
    <property type="entry name" value="PROKAR_LIPOPROTEIN"/>
    <property type="match status" value="1"/>
</dbReference>
<sequence>MKKKKILSLCMTLLITISVFIGCSSSNKKEEGKKDNPKEINLTYVKAPLNVPSILEKEQKSFDKSFEKENIKINWHEITAGPEQTQALASGDLQILHALGGTSAILAGANGVDLKIIGVYSRAPKAFMIISNNPNIKTAKDLKGKKVAGPKGTVLHQLLVGALEKEGLTSKDVDFINMGLPEGFAALNNKNVDAALLAGPVALKAIKNGGKVVVNGEGIVDGTIVTAVSGDFLNKHKDLVDKFEATHKETLKYMKEHEEEALKVVSKEVGLTIEETKEMYKWYDFDMTIKDKDIKELEKTQDFMIKNGLQDKKIDIQKLINK</sequence>
<evidence type="ECO:0000313" key="7">
    <source>
        <dbReference type="EMBL" id="KIS24156.1"/>
    </source>
</evidence>
<dbReference type="CDD" id="cd01008">
    <property type="entry name" value="PBP2_NrtA_SsuA_CpmA_like"/>
    <property type="match status" value="1"/>
</dbReference>
<dbReference type="HOGENOM" id="CLU_028871_12_0_9"/>
<dbReference type="OrthoDB" id="9814375at2"/>
<dbReference type="GO" id="GO:0016020">
    <property type="term" value="C:membrane"/>
    <property type="evidence" value="ECO:0007669"/>
    <property type="project" value="InterPro"/>
</dbReference>
<keyword evidence="3" id="KW-0813">Transport</keyword>
<feature type="signal peptide" evidence="5">
    <location>
        <begin position="1"/>
        <end position="21"/>
    </location>
</feature>
<dbReference type="PATRIC" id="fig|1379739.3.peg.2649"/>
<comment type="similarity">
    <text evidence="2">Belongs to the bacterial solute-binding protein SsuA/TauA family.</text>
</comment>
<dbReference type="GO" id="GO:0042597">
    <property type="term" value="C:periplasmic space"/>
    <property type="evidence" value="ECO:0007669"/>
    <property type="project" value="UniProtKB-SubCell"/>
</dbReference>
<proteinExistence type="inferred from homology"/>
<feature type="chain" id="PRO_5038419468" evidence="5">
    <location>
        <begin position="22"/>
        <end position="322"/>
    </location>
</feature>
<comment type="subcellular location">
    <subcellularLocation>
        <location evidence="1">Periplasm</location>
    </subcellularLocation>
</comment>
<evidence type="ECO:0000259" key="6">
    <source>
        <dbReference type="SMART" id="SM00062"/>
    </source>
</evidence>
<dbReference type="InterPro" id="IPR001638">
    <property type="entry name" value="Solute-binding_3/MltF_N"/>
</dbReference>
<dbReference type="InterPro" id="IPR010067">
    <property type="entry name" value="ABC_SsuA_sub-bd"/>
</dbReference>
<keyword evidence="4 5" id="KW-0732">Signal</keyword>
<evidence type="ECO:0000256" key="2">
    <source>
        <dbReference type="ARBA" id="ARBA00010742"/>
    </source>
</evidence>
<name>A0A0D1BZI5_CLOBO</name>
<dbReference type="SMART" id="SM00062">
    <property type="entry name" value="PBPb"/>
    <property type="match status" value="1"/>
</dbReference>
<dbReference type="NCBIfam" id="TIGR01728">
    <property type="entry name" value="SsuA_fam"/>
    <property type="match status" value="1"/>
</dbReference>
<evidence type="ECO:0000313" key="8">
    <source>
        <dbReference type="Proteomes" id="UP000032250"/>
    </source>
</evidence>
<dbReference type="PANTHER" id="PTHR30024:SF47">
    <property type="entry name" value="TAURINE-BINDING PERIPLASMIC PROTEIN"/>
    <property type="match status" value="1"/>
</dbReference>
<feature type="domain" description="Solute-binding protein family 3/N-terminal" evidence="6">
    <location>
        <begin position="39"/>
        <end position="257"/>
    </location>
</feature>
<comment type="caution">
    <text evidence="7">The sequence shown here is derived from an EMBL/GenBank/DDBJ whole genome shotgun (WGS) entry which is preliminary data.</text>
</comment>